<dbReference type="SUPFAM" id="SSF48230">
    <property type="entry name" value="Chondroitin AC/alginate lyase"/>
    <property type="match status" value="1"/>
</dbReference>
<dbReference type="Gene3D" id="3.40.50.2000">
    <property type="entry name" value="Glycogen Phosphorylase B"/>
    <property type="match status" value="2"/>
</dbReference>
<evidence type="ECO:0000259" key="7">
    <source>
        <dbReference type="Pfam" id="PF00534"/>
    </source>
</evidence>
<feature type="domain" description="Heparin-sulfate lyase N-terminal" evidence="9">
    <location>
        <begin position="781"/>
        <end position="1002"/>
    </location>
</feature>
<feature type="transmembrane region" description="Helical" evidence="6">
    <location>
        <begin position="7"/>
        <end position="26"/>
    </location>
</feature>
<accession>A0A2U2RKP8</accession>
<dbReference type="Pfam" id="PF16889">
    <property type="entry name" value="Hepar_II_III_N"/>
    <property type="match status" value="1"/>
</dbReference>
<comment type="caution">
    <text evidence="10">The sequence shown here is derived from an EMBL/GenBank/DDBJ whole genome shotgun (WGS) entry which is preliminary data.</text>
</comment>
<dbReference type="GO" id="GO:0042597">
    <property type="term" value="C:periplasmic space"/>
    <property type="evidence" value="ECO:0007669"/>
    <property type="project" value="UniProtKB-SubCell"/>
</dbReference>
<evidence type="ECO:0000256" key="1">
    <source>
        <dbReference type="ARBA" id="ARBA00004418"/>
    </source>
</evidence>
<dbReference type="PANTHER" id="PTHR39210">
    <property type="entry name" value="HEPARIN-SULFATE LYASE"/>
    <property type="match status" value="1"/>
</dbReference>
<dbReference type="InterPro" id="IPR008929">
    <property type="entry name" value="Chondroitin_lyas"/>
</dbReference>
<evidence type="ECO:0000256" key="5">
    <source>
        <dbReference type="ARBA" id="ARBA00023239"/>
    </source>
</evidence>
<evidence type="ECO:0000313" key="10">
    <source>
        <dbReference type="EMBL" id="PWH06452.1"/>
    </source>
</evidence>
<dbReference type="OrthoDB" id="509705at2"/>
<evidence type="ECO:0000256" key="6">
    <source>
        <dbReference type="SAM" id="Phobius"/>
    </source>
</evidence>
<dbReference type="RefSeq" id="WP_109275045.1">
    <property type="nucleotide sequence ID" value="NZ_QFKX01000002.1"/>
</dbReference>
<keyword evidence="11" id="KW-1185">Reference proteome</keyword>
<keyword evidence="2" id="KW-0808">Transferase</keyword>
<dbReference type="InterPro" id="IPR012480">
    <property type="entry name" value="Hepar_II_III_C"/>
</dbReference>
<dbReference type="Gene3D" id="1.50.10.100">
    <property type="entry name" value="Chondroitin AC/alginate lyase"/>
    <property type="match status" value="1"/>
</dbReference>
<dbReference type="PANTHER" id="PTHR39210:SF1">
    <property type="entry name" value="HEPARIN-SULFATE LYASE"/>
    <property type="match status" value="1"/>
</dbReference>
<keyword evidence="6" id="KW-1133">Transmembrane helix</keyword>
<protein>
    <recommendedName>
        <fullName evidence="12">D-inositol 3-phosphate glycosyltransferase</fullName>
    </recommendedName>
</protein>
<evidence type="ECO:0008006" key="12">
    <source>
        <dbReference type="Google" id="ProtNLM"/>
    </source>
</evidence>
<evidence type="ECO:0000256" key="3">
    <source>
        <dbReference type="ARBA" id="ARBA00022729"/>
    </source>
</evidence>
<dbReference type="GO" id="GO:0016829">
    <property type="term" value="F:lyase activity"/>
    <property type="evidence" value="ECO:0007669"/>
    <property type="project" value="UniProtKB-KW"/>
</dbReference>
<keyword evidence="5" id="KW-0456">Lyase</keyword>
<proteinExistence type="predicted"/>
<dbReference type="Gene3D" id="1.20.5.340">
    <property type="match status" value="1"/>
</dbReference>
<evidence type="ECO:0000256" key="2">
    <source>
        <dbReference type="ARBA" id="ARBA00022679"/>
    </source>
</evidence>
<dbReference type="CDD" id="cd03794">
    <property type="entry name" value="GT4_WbuB-like"/>
    <property type="match status" value="1"/>
</dbReference>
<comment type="subcellular location">
    <subcellularLocation>
        <location evidence="1">Periplasm</location>
    </subcellularLocation>
</comment>
<dbReference type="GO" id="GO:0016757">
    <property type="term" value="F:glycosyltransferase activity"/>
    <property type="evidence" value="ECO:0007669"/>
    <property type="project" value="InterPro"/>
</dbReference>
<dbReference type="InterPro" id="IPR031680">
    <property type="entry name" value="Hepar_II_III_N"/>
</dbReference>
<gene>
    <name evidence="10" type="ORF">DEO23_05640</name>
</gene>
<feature type="domain" description="Heparinase II/III-like C-terminal" evidence="8">
    <location>
        <begin position="1031"/>
        <end position="1268"/>
    </location>
</feature>
<name>A0A2U2RKP8_9MICO</name>
<reference evidence="10 11" key="1">
    <citation type="submission" date="2018-05" db="EMBL/GenBank/DDBJ databases">
        <title>Brachybacterium sp. M1HQ-2T, whole genome shotgun sequence.</title>
        <authorList>
            <person name="Tuo L."/>
        </authorList>
    </citation>
    <scope>NUCLEOTIDE SEQUENCE [LARGE SCALE GENOMIC DNA]</scope>
    <source>
        <strain evidence="10 11">M1HQ-2</strain>
    </source>
</reference>
<feature type="domain" description="Glycosyl transferase family 1" evidence="7">
    <location>
        <begin position="514"/>
        <end position="685"/>
    </location>
</feature>
<evidence type="ECO:0000256" key="4">
    <source>
        <dbReference type="ARBA" id="ARBA00022764"/>
    </source>
</evidence>
<evidence type="ECO:0000313" key="11">
    <source>
        <dbReference type="Proteomes" id="UP000245590"/>
    </source>
</evidence>
<evidence type="ECO:0000259" key="8">
    <source>
        <dbReference type="Pfam" id="PF07940"/>
    </source>
</evidence>
<keyword evidence="6" id="KW-0812">Transmembrane</keyword>
<keyword evidence="3" id="KW-0732">Signal</keyword>
<feature type="transmembrane region" description="Helical" evidence="6">
    <location>
        <begin position="32"/>
        <end position="54"/>
    </location>
</feature>
<sequence>MRTRLRGAVALGGVWAILTLVLMTVAAGLGSWLIAIIAGVVGIAFVIAAGLFVVKVGGRFAASTDRLATRTKNLESRASDLAGSVENHDARLVEHDTHLTDHDARLTDDDARITGQAETLSGHGEKIEAGKKRTASVGKDVRTLRARVPAGYLDAVEGDVKELRATTRTNVRNSFESAIQLGRDPKALLTKSQAARLFTDYVKRGELLQLRPLIESFDVLELQSLTTLRALYRFYRRAGYWDLASTVVEMVHEKTRGENDANAAAKIHHEIELFSRPSLVTADLPDGSAYDPEGPILHMVGRVLPDTQTGYTLRTQYTALAQARQGLPVAIVGQAGITERDVEQIEHYTHQGIDYFLLPGPARNTMLVDEWLRLNMVALAELVQQVRPSVLHAQSDFFNALIVSAVGKKFGIPTIYESRGFWEESWLSRTITANSWGAGAETMFSVYGEPAAYGLRKHAEEVSRLLPDHVFTLAEVMRDHILESAKGGIAPEDVSIVPNAVESENFPLQEKDAELAAELGLPEDAVVVGYISSIVEYEGIDTLMDGYHLATAQTDAPMCLLLVGDGDYLETLKAHAEKHGIENVHFTGRVPHEDILRYYGLIDLFVVPRKKSRVADLVTPLKPFEAFSTGRSVILSDVGALQEIADQSRAVETFRAGSPDDLSQKIVALIEDPERRRALGDRAARWVRNHRTWDRNVNEYYRIYKKLGYDGEEKPHLEAELALDARGVNSGELLEKLATAELPALKGWFTIQDNRQSAESILQEGWKFASFEPVPVARIEDWAQYGDEHRSWGFHLHAWEFMDPLLRAYEESGEVTWLNEAVRIAADWIEIHRVADDEDDPMAWYDMSQSLRTPRLIALTLFAARVPELRNEAVVLADAVAWHLDELHQSRAYNPNNNHGFYTAVSQIHAAKYAWMFPEADATAREGRTRLAQMAESQFASDGVHLEHSPDYHRMLLNSFELAVNDALIEDADVKARVERAAHVLGWMIQPDGTLVQLGDSPETRIVKPDARSIDPQTQFLLSDGAEGERPTEELAAYHEGGYAFVRSPQPAAPGELSESGYLAFSAAFHSRAHKHADDLNVVWYDRGQQILTDGGRFGYGDLLPQESPLRREGFYYAAPERRYVEGTMAHNTLMMDGANQERRTRKPYGSALGECTRTEDGVFDLSARVHHADYIHRRRVVYTPGSELRLKDSVFSQAPETREGTLWLNVSGHFELDTTTDEVVFVSVVNGETTRLVITGPGELITPVRGQEDPMRGWRSRHDRSMEPTWSLGFTFPIDTRASVETRLRLA</sequence>
<dbReference type="Gene3D" id="2.70.98.70">
    <property type="match status" value="1"/>
</dbReference>
<organism evidence="10 11">
    <name type="scientific">Brachybacterium endophyticum</name>
    <dbReference type="NCBI Taxonomy" id="2182385"/>
    <lineage>
        <taxon>Bacteria</taxon>
        <taxon>Bacillati</taxon>
        <taxon>Actinomycetota</taxon>
        <taxon>Actinomycetes</taxon>
        <taxon>Micrococcales</taxon>
        <taxon>Dermabacteraceae</taxon>
        <taxon>Brachybacterium</taxon>
    </lineage>
</organism>
<evidence type="ECO:0000259" key="9">
    <source>
        <dbReference type="Pfam" id="PF16889"/>
    </source>
</evidence>
<dbReference type="Pfam" id="PF00534">
    <property type="entry name" value="Glycos_transf_1"/>
    <property type="match status" value="1"/>
</dbReference>
<dbReference type="Proteomes" id="UP000245590">
    <property type="component" value="Unassembled WGS sequence"/>
</dbReference>
<keyword evidence="6" id="KW-0472">Membrane</keyword>
<dbReference type="Pfam" id="PF07940">
    <property type="entry name" value="Hepar_II_III_C"/>
    <property type="match status" value="1"/>
</dbReference>
<dbReference type="InterPro" id="IPR001296">
    <property type="entry name" value="Glyco_trans_1"/>
</dbReference>
<keyword evidence="4" id="KW-0574">Periplasm</keyword>
<dbReference type="SUPFAM" id="SSF53756">
    <property type="entry name" value="UDP-Glycosyltransferase/glycogen phosphorylase"/>
    <property type="match status" value="1"/>
</dbReference>
<dbReference type="EMBL" id="QFKX01000002">
    <property type="protein sequence ID" value="PWH06452.1"/>
    <property type="molecule type" value="Genomic_DNA"/>
</dbReference>